<reference evidence="2 3" key="1">
    <citation type="submission" date="2024-01" db="EMBL/GenBank/DDBJ databases">
        <title>The genome of the rayed Mediterranean limpet Patella caerulea (Linnaeus, 1758).</title>
        <authorList>
            <person name="Anh-Thu Weber A."/>
            <person name="Halstead-Nussloch G."/>
        </authorList>
    </citation>
    <scope>NUCLEOTIDE SEQUENCE [LARGE SCALE GENOMIC DNA]</scope>
    <source>
        <strain evidence="2">AATW-2023a</strain>
        <tissue evidence="2">Whole specimen</tissue>
    </source>
</reference>
<proteinExistence type="predicted"/>
<evidence type="ECO:0000313" key="3">
    <source>
        <dbReference type="Proteomes" id="UP001347796"/>
    </source>
</evidence>
<dbReference type="AlphaFoldDB" id="A0AAN8Q3G7"/>
<keyword evidence="1" id="KW-0732">Signal</keyword>
<accession>A0AAN8Q3G7</accession>
<comment type="caution">
    <text evidence="2">The sequence shown here is derived from an EMBL/GenBank/DDBJ whole genome shotgun (WGS) entry which is preliminary data.</text>
</comment>
<dbReference type="EMBL" id="JAZGQO010000001">
    <property type="protein sequence ID" value="KAK6196107.1"/>
    <property type="molecule type" value="Genomic_DNA"/>
</dbReference>
<feature type="signal peptide" evidence="1">
    <location>
        <begin position="1"/>
        <end position="21"/>
    </location>
</feature>
<feature type="chain" id="PRO_5042840334" evidence="1">
    <location>
        <begin position="22"/>
        <end position="249"/>
    </location>
</feature>
<name>A0AAN8Q3G7_PATCE</name>
<sequence>MRQPNVLSWALLGLCVVVALSADQTDTQTTESIEDTLGEIAFIATITQEANANTNTADETGARKKRQVVYRAYPSLNPWGRSVDYLGLGLGFQRSNYQYFPKTFGYTSRYSSYYPEDLRLNIYRLPISRFFNSFYPGPIVRPADGVVTRTFFRTGSYQNALADFRLFPLQQVRTITTTSTRTDVAEPGFVGTFRDIPYEVRVCSDCCTDGYPCITFTGQTAPFRKVVRNFVYTRNTRSVSSYNDVYPVV</sequence>
<organism evidence="2 3">
    <name type="scientific">Patella caerulea</name>
    <name type="common">Rayed Mediterranean limpet</name>
    <dbReference type="NCBI Taxonomy" id="87958"/>
    <lineage>
        <taxon>Eukaryota</taxon>
        <taxon>Metazoa</taxon>
        <taxon>Spiralia</taxon>
        <taxon>Lophotrochozoa</taxon>
        <taxon>Mollusca</taxon>
        <taxon>Gastropoda</taxon>
        <taxon>Patellogastropoda</taxon>
        <taxon>Patelloidea</taxon>
        <taxon>Patellidae</taxon>
        <taxon>Patella</taxon>
    </lineage>
</organism>
<evidence type="ECO:0000313" key="2">
    <source>
        <dbReference type="EMBL" id="KAK6196107.1"/>
    </source>
</evidence>
<dbReference type="Proteomes" id="UP001347796">
    <property type="component" value="Unassembled WGS sequence"/>
</dbReference>
<keyword evidence="3" id="KW-1185">Reference proteome</keyword>
<protein>
    <submittedName>
        <fullName evidence="2">Uncharacterized protein</fullName>
    </submittedName>
</protein>
<gene>
    <name evidence="2" type="ORF">SNE40_001396</name>
</gene>
<evidence type="ECO:0000256" key="1">
    <source>
        <dbReference type="SAM" id="SignalP"/>
    </source>
</evidence>